<evidence type="ECO:0000313" key="3">
    <source>
        <dbReference type="Proteomes" id="UP001272242"/>
    </source>
</evidence>
<dbReference type="InterPro" id="IPR021215">
    <property type="entry name" value="DUF2752"/>
</dbReference>
<keyword evidence="1" id="KW-0812">Transmembrane</keyword>
<dbReference type="Proteomes" id="UP001272242">
    <property type="component" value="Unassembled WGS sequence"/>
</dbReference>
<name>A0ABU5EYT3_9BACT</name>
<protein>
    <submittedName>
        <fullName evidence="2">DUF2752 domain-containing protein</fullName>
    </submittedName>
</protein>
<keyword evidence="1" id="KW-1133">Transmembrane helix</keyword>
<keyword evidence="1" id="KW-0472">Membrane</keyword>
<keyword evidence="3" id="KW-1185">Reference proteome</keyword>
<evidence type="ECO:0000256" key="1">
    <source>
        <dbReference type="SAM" id="Phobius"/>
    </source>
</evidence>
<organism evidence="2 3">
    <name type="scientific">Gemmata algarum</name>
    <dbReference type="NCBI Taxonomy" id="2975278"/>
    <lineage>
        <taxon>Bacteria</taxon>
        <taxon>Pseudomonadati</taxon>
        <taxon>Planctomycetota</taxon>
        <taxon>Planctomycetia</taxon>
        <taxon>Gemmatales</taxon>
        <taxon>Gemmataceae</taxon>
        <taxon>Gemmata</taxon>
    </lineage>
</organism>
<sequence>MQPEQPTTTGPESANAPIEPAPPVVRVVRRGRRPMTRLVRAVLVAFGVALAAIFAAAASINPYGPDGAAQTMSTHTQLGLPPCNFAEMAGKPCPSCGMTTSFALLVRGDVLNSLRANWVGTIICVVWAAALVWTFASGIRGRLVLIPPRPGAGETIFTAITGVIVVLMLARWGALLIWD</sequence>
<feature type="transmembrane region" description="Helical" evidence="1">
    <location>
        <begin position="156"/>
        <end position="178"/>
    </location>
</feature>
<gene>
    <name evidence="2" type="ORF">R5W23_000614</name>
</gene>
<proteinExistence type="predicted"/>
<dbReference type="Pfam" id="PF10825">
    <property type="entry name" value="DUF2752"/>
    <property type="match status" value="1"/>
</dbReference>
<feature type="transmembrane region" description="Helical" evidence="1">
    <location>
        <begin position="116"/>
        <end position="136"/>
    </location>
</feature>
<dbReference type="EMBL" id="JAXBLV010000111">
    <property type="protein sequence ID" value="MDY3559620.1"/>
    <property type="molecule type" value="Genomic_DNA"/>
</dbReference>
<reference evidence="3" key="1">
    <citation type="journal article" date="2023" name="Mar. Drugs">
        <title>Gemmata algarum, a Novel Planctomycete Isolated from an Algal Mat, Displays Antimicrobial Activity.</title>
        <authorList>
            <person name="Kumar G."/>
            <person name="Kallscheuer N."/>
            <person name="Kashif M."/>
            <person name="Ahamad S."/>
            <person name="Jagadeeshwari U."/>
            <person name="Pannikurungottu S."/>
            <person name="Haufschild T."/>
            <person name="Kabuu M."/>
            <person name="Sasikala C."/>
            <person name="Jogler C."/>
            <person name="Ramana C."/>
        </authorList>
    </citation>
    <scope>NUCLEOTIDE SEQUENCE [LARGE SCALE GENOMIC DNA]</scope>
    <source>
        <strain evidence="3">JC673</strain>
    </source>
</reference>
<feature type="transmembrane region" description="Helical" evidence="1">
    <location>
        <begin position="38"/>
        <end position="60"/>
    </location>
</feature>
<evidence type="ECO:0000313" key="2">
    <source>
        <dbReference type="EMBL" id="MDY3559620.1"/>
    </source>
</evidence>
<comment type="caution">
    <text evidence="2">The sequence shown here is derived from an EMBL/GenBank/DDBJ whole genome shotgun (WGS) entry which is preliminary data.</text>
</comment>
<accession>A0ABU5EYT3</accession>
<dbReference type="RefSeq" id="WP_261187372.1">
    <property type="nucleotide sequence ID" value="NZ_JAXBLV010000111.1"/>
</dbReference>